<protein>
    <recommendedName>
        <fullName evidence="3">Nicotinamide N-methyltransferase</fullName>
    </recommendedName>
</protein>
<dbReference type="EMBL" id="ML977155">
    <property type="protein sequence ID" value="KAF1986833.1"/>
    <property type="molecule type" value="Genomic_DNA"/>
</dbReference>
<dbReference type="InterPro" id="IPR019410">
    <property type="entry name" value="Methyltransf_16"/>
</dbReference>
<dbReference type="GO" id="GO:0005737">
    <property type="term" value="C:cytoplasm"/>
    <property type="evidence" value="ECO:0007669"/>
    <property type="project" value="TreeGrafter"/>
</dbReference>
<evidence type="ECO:0000313" key="1">
    <source>
        <dbReference type="EMBL" id="KAF1986833.1"/>
    </source>
</evidence>
<dbReference type="Pfam" id="PF10294">
    <property type="entry name" value="Methyltransf_16"/>
    <property type="match status" value="1"/>
</dbReference>
<dbReference type="Proteomes" id="UP000800041">
    <property type="component" value="Unassembled WGS sequence"/>
</dbReference>
<evidence type="ECO:0000313" key="2">
    <source>
        <dbReference type="Proteomes" id="UP000800041"/>
    </source>
</evidence>
<sequence length="362" mass="40115">MGGKSAGVLQASWVQGTLQDRLVLGHALVIIQPTICSRIDATHGTPRSSSLSFTSCSSNHSNMLPSLVRLLPRASEPDPEDIFTSSLGLIFTDDTQCQHGGLDAQVIYKSRKFAKDITLTSAEPEGEIERRKFAHYVWNAGILMGELVGGRPGRVESDDMSLEDDRDWWLSETEQKAWDVAGETVLELGAGVGLGGILSALAGASEVAITDYPAPTILEALKTNIAFNLPEKARRKTILAGHTWGSLQDDFSREHRGTYTRILAADCLWMPHEHHNLARSMLHFLSPADEARVLVLAGFHTGRSNLAPFFEEVVPDEGLKVEEIWECDIDGKRRDWDPLREEEAGGERNKWLVVARLRRRKN</sequence>
<dbReference type="AlphaFoldDB" id="A0A6G1H0T1"/>
<proteinExistence type="predicted"/>
<accession>A0A6G1H0T1</accession>
<dbReference type="OrthoDB" id="407325at2759"/>
<dbReference type="GO" id="GO:0008757">
    <property type="term" value="F:S-adenosylmethionine-dependent methyltransferase activity"/>
    <property type="evidence" value="ECO:0007669"/>
    <property type="project" value="UniProtKB-ARBA"/>
</dbReference>
<reference evidence="1" key="1">
    <citation type="journal article" date="2020" name="Stud. Mycol.">
        <title>101 Dothideomycetes genomes: a test case for predicting lifestyles and emergence of pathogens.</title>
        <authorList>
            <person name="Haridas S."/>
            <person name="Albert R."/>
            <person name="Binder M."/>
            <person name="Bloem J."/>
            <person name="Labutti K."/>
            <person name="Salamov A."/>
            <person name="Andreopoulos B."/>
            <person name="Baker S."/>
            <person name="Barry K."/>
            <person name="Bills G."/>
            <person name="Bluhm B."/>
            <person name="Cannon C."/>
            <person name="Castanera R."/>
            <person name="Culley D."/>
            <person name="Daum C."/>
            <person name="Ezra D."/>
            <person name="Gonzalez J."/>
            <person name="Henrissat B."/>
            <person name="Kuo A."/>
            <person name="Liang C."/>
            <person name="Lipzen A."/>
            <person name="Lutzoni F."/>
            <person name="Magnuson J."/>
            <person name="Mondo S."/>
            <person name="Nolan M."/>
            <person name="Ohm R."/>
            <person name="Pangilinan J."/>
            <person name="Park H.-J."/>
            <person name="Ramirez L."/>
            <person name="Alfaro M."/>
            <person name="Sun H."/>
            <person name="Tritt A."/>
            <person name="Yoshinaga Y."/>
            <person name="Zwiers L.-H."/>
            <person name="Turgeon B."/>
            <person name="Goodwin S."/>
            <person name="Spatafora J."/>
            <person name="Crous P."/>
            <person name="Grigoriev I."/>
        </authorList>
    </citation>
    <scope>NUCLEOTIDE SEQUENCE</scope>
    <source>
        <strain evidence="1">CBS 113979</strain>
    </source>
</reference>
<name>A0A6G1H0T1_9PEZI</name>
<keyword evidence="2" id="KW-1185">Reference proteome</keyword>
<dbReference type="Gene3D" id="3.40.50.150">
    <property type="entry name" value="Vaccinia Virus protein VP39"/>
    <property type="match status" value="1"/>
</dbReference>
<dbReference type="InterPro" id="IPR029063">
    <property type="entry name" value="SAM-dependent_MTases_sf"/>
</dbReference>
<gene>
    <name evidence="1" type="ORF">K402DRAFT_393460</name>
</gene>
<dbReference type="PANTHER" id="PTHR14614:SF104">
    <property type="entry name" value="N-METHYLTRANSFERASE, PUTATIVE (AFU_ORTHOLOGUE AFUA_1G17750)-RELATED"/>
    <property type="match status" value="1"/>
</dbReference>
<organism evidence="1 2">
    <name type="scientific">Aulographum hederae CBS 113979</name>
    <dbReference type="NCBI Taxonomy" id="1176131"/>
    <lineage>
        <taxon>Eukaryota</taxon>
        <taxon>Fungi</taxon>
        <taxon>Dikarya</taxon>
        <taxon>Ascomycota</taxon>
        <taxon>Pezizomycotina</taxon>
        <taxon>Dothideomycetes</taxon>
        <taxon>Pleosporomycetidae</taxon>
        <taxon>Aulographales</taxon>
        <taxon>Aulographaceae</taxon>
    </lineage>
</organism>
<dbReference type="SUPFAM" id="SSF53335">
    <property type="entry name" value="S-adenosyl-L-methionine-dependent methyltransferases"/>
    <property type="match status" value="1"/>
</dbReference>
<evidence type="ECO:0008006" key="3">
    <source>
        <dbReference type="Google" id="ProtNLM"/>
    </source>
</evidence>
<dbReference type="PANTHER" id="PTHR14614">
    <property type="entry name" value="HEPATOCELLULAR CARCINOMA-ASSOCIATED ANTIGEN"/>
    <property type="match status" value="1"/>
</dbReference>